<evidence type="ECO:0000256" key="2">
    <source>
        <dbReference type="ARBA" id="ARBA00022448"/>
    </source>
</evidence>
<evidence type="ECO:0000256" key="5">
    <source>
        <dbReference type="ARBA" id="ARBA00022989"/>
    </source>
</evidence>
<dbReference type="InterPro" id="IPR011701">
    <property type="entry name" value="MFS"/>
</dbReference>
<evidence type="ECO:0000313" key="9">
    <source>
        <dbReference type="EMBL" id="NNM47076.1"/>
    </source>
</evidence>
<dbReference type="EMBL" id="JABEPQ010000003">
    <property type="protein sequence ID" value="NNM47076.1"/>
    <property type="molecule type" value="Genomic_DNA"/>
</dbReference>
<feature type="transmembrane region" description="Helical" evidence="7">
    <location>
        <begin position="342"/>
        <end position="360"/>
    </location>
</feature>
<feature type="transmembrane region" description="Helical" evidence="7">
    <location>
        <begin position="240"/>
        <end position="256"/>
    </location>
</feature>
<feature type="transmembrane region" description="Helical" evidence="7">
    <location>
        <begin position="114"/>
        <end position="135"/>
    </location>
</feature>
<sequence>MTDTTISTTNSSPARAGRRQWIALAVLCLPLLIASMDVSVLFFAVPFIARELDPSATQMLWIFDVYGFVLAGLLLTMGAIGDRIGRRRLLLLGAATFSAASLAAAYASSAVVLIGARALLGIGGATLMPSTLALVRNLFPHEADRTKAVAVWSAVLTAGVGLGPVLGGVLLEHFWWGSVFLVNVPAMVLLLVLGPVLLPESRATERRPLDLPSVVLSLGAVLPFIYAVKSTAADGWSARATVLGIVGIVVGALFVIRQRRAAHPMVEPTLFRDRRVGGAVAVNIAGTFGVMGNAVVLTQYLQSVLGMSPLRAALWGLVPSVAVGLAAPTAAALSGKVGRAKVMALGFALAAAGFAVLATVSRGSSLWVVLVGAGVVASGTVAILTLVTDYVLGVAPAERAGAVSGLFETTSEFGGALGIAILGSVLAAGYRSRVGDLLPPGLNPSASAQAHDSLAGALVAATHLPGTLGNAVLDAGRTAYLSGMRVTEVLAGVVMLAMALLTGWLLRGDEVVHDDTAKELDPHAA</sequence>
<keyword evidence="3" id="KW-1003">Cell membrane</keyword>
<feature type="domain" description="Major facilitator superfamily (MFS) profile" evidence="8">
    <location>
        <begin position="23"/>
        <end position="468"/>
    </location>
</feature>
<feature type="transmembrane region" description="Helical" evidence="7">
    <location>
        <begin position="147"/>
        <end position="167"/>
    </location>
</feature>
<dbReference type="PROSITE" id="PS50850">
    <property type="entry name" value="MFS"/>
    <property type="match status" value="1"/>
</dbReference>
<comment type="subcellular location">
    <subcellularLocation>
        <location evidence="1">Cell membrane</location>
        <topology evidence="1">Multi-pass membrane protein</topology>
    </subcellularLocation>
</comment>
<feature type="transmembrane region" description="Helical" evidence="7">
    <location>
        <begin position="21"/>
        <end position="48"/>
    </location>
</feature>
<feature type="transmembrane region" description="Helical" evidence="7">
    <location>
        <begin position="313"/>
        <end position="335"/>
    </location>
</feature>
<evidence type="ECO:0000256" key="1">
    <source>
        <dbReference type="ARBA" id="ARBA00004651"/>
    </source>
</evidence>
<dbReference type="GO" id="GO:0022857">
    <property type="term" value="F:transmembrane transporter activity"/>
    <property type="evidence" value="ECO:0007669"/>
    <property type="project" value="InterPro"/>
</dbReference>
<dbReference type="CDD" id="cd17321">
    <property type="entry name" value="MFS_MMR_MDR_like"/>
    <property type="match status" value="1"/>
</dbReference>
<name>A0A849HBG8_9MICO</name>
<evidence type="ECO:0000256" key="7">
    <source>
        <dbReference type="SAM" id="Phobius"/>
    </source>
</evidence>
<dbReference type="PANTHER" id="PTHR42718:SF47">
    <property type="entry name" value="METHYL VIOLOGEN RESISTANCE PROTEIN SMVA"/>
    <property type="match status" value="1"/>
</dbReference>
<comment type="caution">
    <text evidence="9">The sequence shown here is derived from an EMBL/GenBank/DDBJ whole genome shotgun (WGS) entry which is preliminary data.</text>
</comment>
<dbReference type="Proteomes" id="UP000588586">
    <property type="component" value="Unassembled WGS sequence"/>
</dbReference>
<evidence type="ECO:0000259" key="8">
    <source>
        <dbReference type="PROSITE" id="PS50850"/>
    </source>
</evidence>
<feature type="transmembrane region" description="Helical" evidence="7">
    <location>
        <begin position="489"/>
        <end position="506"/>
    </location>
</feature>
<protein>
    <submittedName>
        <fullName evidence="9">MFS transporter</fullName>
    </submittedName>
</protein>
<dbReference type="RefSeq" id="WP_171244213.1">
    <property type="nucleotide sequence ID" value="NZ_JABEPQ010000003.1"/>
</dbReference>
<dbReference type="PRINTS" id="PR01036">
    <property type="entry name" value="TCRTETB"/>
</dbReference>
<evidence type="ECO:0000313" key="10">
    <source>
        <dbReference type="Proteomes" id="UP000588586"/>
    </source>
</evidence>
<evidence type="ECO:0000256" key="6">
    <source>
        <dbReference type="ARBA" id="ARBA00023136"/>
    </source>
</evidence>
<dbReference type="PANTHER" id="PTHR42718">
    <property type="entry name" value="MAJOR FACILITATOR SUPERFAMILY MULTIDRUG TRANSPORTER MFSC"/>
    <property type="match status" value="1"/>
</dbReference>
<organism evidence="9 10">
    <name type="scientific">Knoellia koreensis</name>
    <dbReference type="NCBI Taxonomy" id="2730921"/>
    <lineage>
        <taxon>Bacteria</taxon>
        <taxon>Bacillati</taxon>
        <taxon>Actinomycetota</taxon>
        <taxon>Actinomycetes</taxon>
        <taxon>Micrococcales</taxon>
        <taxon>Intrasporangiaceae</taxon>
        <taxon>Knoellia</taxon>
    </lineage>
</organism>
<keyword evidence="2" id="KW-0813">Transport</keyword>
<feature type="transmembrane region" description="Helical" evidence="7">
    <location>
        <begin position="276"/>
        <end position="301"/>
    </location>
</feature>
<evidence type="ECO:0000256" key="3">
    <source>
        <dbReference type="ARBA" id="ARBA00022475"/>
    </source>
</evidence>
<evidence type="ECO:0000256" key="4">
    <source>
        <dbReference type="ARBA" id="ARBA00022692"/>
    </source>
</evidence>
<dbReference type="GO" id="GO:0005886">
    <property type="term" value="C:plasma membrane"/>
    <property type="evidence" value="ECO:0007669"/>
    <property type="project" value="UniProtKB-SubCell"/>
</dbReference>
<feature type="transmembrane region" description="Helical" evidence="7">
    <location>
        <begin position="89"/>
        <end position="108"/>
    </location>
</feature>
<keyword evidence="6 7" id="KW-0472">Membrane</keyword>
<dbReference type="SUPFAM" id="SSF103473">
    <property type="entry name" value="MFS general substrate transporter"/>
    <property type="match status" value="1"/>
</dbReference>
<feature type="transmembrane region" description="Helical" evidence="7">
    <location>
        <begin position="60"/>
        <end position="80"/>
    </location>
</feature>
<dbReference type="Pfam" id="PF07690">
    <property type="entry name" value="MFS_1"/>
    <property type="match status" value="2"/>
</dbReference>
<keyword evidence="10" id="KW-1185">Reference proteome</keyword>
<reference evidence="9 10" key="1">
    <citation type="submission" date="2020-04" db="EMBL/GenBank/DDBJ databases">
        <title>Knoellia sp. isolate from air conditioner.</title>
        <authorList>
            <person name="Chea S."/>
            <person name="Kim D.-U."/>
        </authorList>
    </citation>
    <scope>NUCLEOTIDE SEQUENCE [LARGE SCALE GENOMIC DNA]</scope>
    <source>
        <strain evidence="9 10">DB2414S</strain>
    </source>
</reference>
<dbReference type="InterPro" id="IPR020846">
    <property type="entry name" value="MFS_dom"/>
</dbReference>
<accession>A0A849HBG8</accession>
<gene>
    <name evidence="9" type="ORF">HJG52_13825</name>
</gene>
<feature type="transmembrane region" description="Helical" evidence="7">
    <location>
        <begin position="209"/>
        <end position="228"/>
    </location>
</feature>
<dbReference type="InterPro" id="IPR036259">
    <property type="entry name" value="MFS_trans_sf"/>
</dbReference>
<feature type="transmembrane region" description="Helical" evidence="7">
    <location>
        <begin position="173"/>
        <end position="197"/>
    </location>
</feature>
<keyword evidence="4 7" id="KW-0812">Transmembrane</keyword>
<proteinExistence type="predicted"/>
<feature type="transmembrane region" description="Helical" evidence="7">
    <location>
        <begin position="366"/>
        <end position="392"/>
    </location>
</feature>
<dbReference type="Gene3D" id="1.20.1250.20">
    <property type="entry name" value="MFS general substrate transporter like domains"/>
    <property type="match status" value="1"/>
</dbReference>
<keyword evidence="5 7" id="KW-1133">Transmembrane helix</keyword>
<dbReference type="Gene3D" id="1.20.1720.10">
    <property type="entry name" value="Multidrug resistance protein D"/>
    <property type="match status" value="1"/>
</dbReference>
<dbReference type="AlphaFoldDB" id="A0A849HBG8"/>